<feature type="chain" id="PRO_5026046496" evidence="2">
    <location>
        <begin position="26"/>
        <end position="327"/>
    </location>
</feature>
<proteinExistence type="predicted"/>
<evidence type="ECO:0000256" key="2">
    <source>
        <dbReference type="SAM" id="SignalP"/>
    </source>
</evidence>
<evidence type="ECO:0000313" key="3">
    <source>
        <dbReference type="EMBL" id="MRW90617.1"/>
    </source>
</evidence>
<reference evidence="3 4" key="1">
    <citation type="submission" date="2019-11" db="EMBL/GenBank/DDBJ databases">
        <title>Novel species isolated from a subtropical stream in China.</title>
        <authorList>
            <person name="Lu H."/>
        </authorList>
    </citation>
    <scope>NUCLEOTIDE SEQUENCE [LARGE SCALE GENOMIC DNA]</scope>
    <source>
        <strain evidence="3 4">FT80W</strain>
    </source>
</reference>
<gene>
    <name evidence="3" type="ORF">GJ699_11520</name>
</gene>
<protein>
    <submittedName>
        <fullName evidence="3">Uncharacterized protein</fullName>
    </submittedName>
</protein>
<dbReference type="Proteomes" id="UP000433309">
    <property type="component" value="Unassembled WGS sequence"/>
</dbReference>
<dbReference type="AlphaFoldDB" id="A0A6I2L0A6"/>
<name>A0A6I2L0A6_9BURK</name>
<dbReference type="RefSeq" id="WP_154376253.1">
    <property type="nucleotide sequence ID" value="NZ_WKJK01000005.1"/>
</dbReference>
<feature type="region of interest" description="Disordered" evidence="1">
    <location>
        <begin position="308"/>
        <end position="327"/>
    </location>
</feature>
<accession>A0A6I2L0A6</accession>
<evidence type="ECO:0000313" key="4">
    <source>
        <dbReference type="Proteomes" id="UP000433309"/>
    </source>
</evidence>
<feature type="signal peptide" evidence="2">
    <location>
        <begin position="1"/>
        <end position="25"/>
    </location>
</feature>
<keyword evidence="2" id="KW-0732">Signal</keyword>
<dbReference type="EMBL" id="WKJK01000005">
    <property type="protein sequence ID" value="MRW90617.1"/>
    <property type="molecule type" value="Genomic_DNA"/>
</dbReference>
<comment type="caution">
    <text evidence="3">The sequence shown here is derived from an EMBL/GenBank/DDBJ whole genome shotgun (WGS) entry which is preliminary data.</text>
</comment>
<keyword evidence="4" id="KW-1185">Reference proteome</keyword>
<evidence type="ECO:0000256" key="1">
    <source>
        <dbReference type="SAM" id="MobiDB-lite"/>
    </source>
</evidence>
<organism evidence="3 4">
    <name type="scientific">Duganella guangzhouensis</name>
    <dbReference type="NCBI Taxonomy" id="2666084"/>
    <lineage>
        <taxon>Bacteria</taxon>
        <taxon>Pseudomonadati</taxon>
        <taxon>Pseudomonadota</taxon>
        <taxon>Betaproteobacteria</taxon>
        <taxon>Burkholderiales</taxon>
        <taxon>Oxalobacteraceae</taxon>
        <taxon>Telluria group</taxon>
        <taxon>Duganella</taxon>
    </lineage>
</organism>
<sequence length="327" mass="36412">MPLRINPLHMAVGLALSAAALSAYAQYRDEAKPDSITSKSEKIWLGTEYTGKPASTPRDAKGKPLLNGYWKLLHEANKPDGNLAKDLPNFQLPYTAAGKAALAANTKIVDPEARCIVTGIPRTLTAVLPFEIQHNGVRFASFHQLGWHRLAWLDGRKPAADPDPRYTGNGIGSWEGDTLVIRSHAFKDSSDGRVWADDNANPISSDAVLVERWTRPDYQHLNLEFTLTDPKYYSKPIKYSRKFVLAPEGETLKEFSCEWNTYWVTTQLEPGPGKIGVDGNRYFGPDKQIVPDWPLGAVDDDGRGTGYWLYRKNKPKPSDLPPKPEAK</sequence>